<feature type="signal peptide" evidence="2">
    <location>
        <begin position="1"/>
        <end position="36"/>
    </location>
</feature>
<evidence type="ECO:0000313" key="4">
    <source>
        <dbReference type="Proteomes" id="UP000693970"/>
    </source>
</evidence>
<evidence type="ECO:0000313" key="3">
    <source>
        <dbReference type="EMBL" id="KAG7345806.1"/>
    </source>
</evidence>
<comment type="caution">
    <text evidence="3">The sequence shown here is derived from an EMBL/GenBank/DDBJ whole genome shotgun (WGS) entry which is preliminary data.</text>
</comment>
<dbReference type="GO" id="GO:0005737">
    <property type="term" value="C:cytoplasm"/>
    <property type="evidence" value="ECO:0007669"/>
    <property type="project" value="TreeGrafter"/>
</dbReference>
<name>A0A9K3PGF2_9STRA</name>
<dbReference type="PANTHER" id="PTHR10612:SF34">
    <property type="entry name" value="APOLIPOPROTEIN D"/>
    <property type="match status" value="1"/>
</dbReference>
<dbReference type="GO" id="GO:0006629">
    <property type="term" value="P:lipid metabolic process"/>
    <property type="evidence" value="ECO:0007669"/>
    <property type="project" value="TreeGrafter"/>
</dbReference>
<reference evidence="3" key="1">
    <citation type="journal article" date="2021" name="Sci. Rep.">
        <title>Diploid genomic architecture of Nitzschia inconspicua, an elite biomass production diatom.</title>
        <authorList>
            <person name="Oliver A."/>
            <person name="Podell S."/>
            <person name="Pinowska A."/>
            <person name="Traller J.C."/>
            <person name="Smith S.R."/>
            <person name="McClure R."/>
            <person name="Beliaev A."/>
            <person name="Bohutskyi P."/>
            <person name="Hill E.A."/>
            <person name="Rabines A."/>
            <person name="Zheng H."/>
            <person name="Allen L.Z."/>
            <person name="Kuo A."/>
            <person name="Grigoriev I.V."/>
            <person name="Allen A.E."/>
            <person name="Hazlebeck D."/>
            <person name="Allen E.E."/>
        </authorList>
    </citation>
    <scope>NUCLEOTIDE SEQUENCE</scope>
    <source>
        <strain evidence="3">Hildebrandi</strain>
    </source>
</reference>
<proteinExistence type="predicted"/>
<sequence>MKMFRVTTTTSFGWSSTMFALFLAVWSAEVPAFVTAQQQTCLQVDTVSNLDLDAFISKPWYVQQQAENSYTSRDFNQCVTAQYVRKGYKTFWGYDIGVYNVARNANGRTMVGELCASVTGSGTLQVAPCFLPKATAGPYWIVAYKEGDDGYALISGGQPKNLVTTGNDVNTCGPDGNRPCCKTGNGVNNSGLWIFTRQKNPSRELVNRVRAVAKRKGFATSVLFDVTHPSDCDIYPNIVRNSGSGGGNGGNGRGRGLLRANH</sequence>
<dbReference type="Proteomes" id="UP000693970">
    <property type="component" value="Unassembled WGS sequence"/>
</dbReference>
<feature type="chain" id="PRO_5039899009" evidence="2">
    <location>
        <begin position="37"/>
        <end position="262"/>
    </location>
</feature>
<dbReference type="GO" id="GO:0000302">
    <property type="term" value="P:response to reactive oxygen species"/>
    <property type="evidence" value="ECO:0007669"/>
    <property type="project" value="TreeGrafter"/>
</dbReference>
<dbReference type="EMBL" id="JAGRRH010000022">
    <property type="protein sequence ID" value="KAG7345806.1"/>
    <property type="molecule type" value="Genomic_DNA"/>
</dbReference>
<keyword evidence="4" id="KW-1185">Reference proteome</keyword>
<dbReference type="PANTHER" id="PTHR10612">
    <property type="entry name" value="APOLIPOPROTEIN D"/>
    <property type="match status" value="1"/>
</dbReference>
<gene>
    <name evidence="3" type="ORF">IV203_033337</name>
</gene>
<keyword evidence="2" id="KW-0732">Signal</keyword>
<organism evidence="3 4">
    <name type="scientific">Nitzschia inconspicua</name>
    <dbReference type="NCBI Taxonomy" id="303405"/>
    <lineage>
        <taxon>Eukaryota</taxon>
        <taxon>Sar</taxon>
        <taxon>Stramenopiles</taxon>
        <taxon>Ochrophyta</taxon>
        <taxon>Bacillariophyta</taxon>
        <taxon>Bacillariophyceae</taxon>
        <taxon>Bacillariophycidae</taxon>
        <taxon>Bacillariales</taxon>
        <taxon>Bacillariaceae</taxon>
        <taxon>Nitzschia</taxon>
    </lineage>
</organism>
<feature type="compositionally biased region" description="Gly residues" evidence="1">
    <location>
        <begin position="243"/>
        <end position="255"/>
    </location>
</feature>
<protein>
    <submittedName>
        <fullName evidence="3">Uncharacterized protein</fullName>
    </submittedName>
</protein>
<evidence type="ECO:0000256" key="2">
    <source>
        <dbReference type="SAM" id="SignalP"/>
    </source>
</evidence>
<reference evidence="3" key="2">
    <citation type="submission" date="2021-04" db="EMBL/GenBank/DDBJ databases">
        <authorList>
            <person name="Podell S."/>
        </authorList>
    </citation>
    <scope>NUCLEOTIDE SEQUENCE</scope>
    <source>
        <strain evidence="3">Hildebrandi</strain>
    </source>
</reference>
<dbReference type="OrthoDB" id="43330at2759"/>
<dbReference type="AlphaFoldDB" id="A0A9K3PGF2"/>
<evidence type="ECO:0000256" key="1">
    <source>
        <dbReference type="SAM" id="MobiDB-lite"/>
    </source>
</evidence>
<feature type="region of interest" description="Disordered" evidence="1">
    <location>
        <begin position="243"/>
        <end position="262"/>
    </location>
</feature>
<accession>A0A9K3PGF2</accession>